<evidence type="ECO:0008006" key="3">
    <source>
        <dbReference type="Google" id="ProtNLM"/>
    </source>
</evidence>
<organism evidence="1 2">
    <name type="scientific">Jaapia argillacea MUCL 33604</name>
    <dbReference type="NCBI Taxonomy" id="933084"/>
    <lineage>
        <taxon>Eukaryota</taxon>
        <taxon>Fungi</taxon>
        <taxon>Dikarya</taxon>
        <taxon>Basidiomycota</taxon>
        <taxon>Agaricomycotina</taxon>
        <taxon>Agaricomycetes</taxon>
        <taxon>Agaricomycetidae</taxon>
        <taxon>Jaapiales</taxon>
        <taxon>Jaapiaceae</taxon>
        <taxon>Jaapia</taxon>
    </lineage>
</organism>
<dbReference type="EMBL" id="KL197726">
    <property type="protein sequence ID" value="KDQ55086.1"/>
    <property type="molecule type" value="Genomic_DNA"/>
</dbReference>
<reference evidence="2" key="1">
    <citation type="journal article" date="2014" name="Proc. Natl. Acad. Sci. U.S.A.">
        <title>Extensive sampling of basidiomycete genomes demonstrates inadequacy of the white-rot/brown-rot paradigm for wood decay fungi.</title>
        <authorList>
            <person name="Riley R."/>
            <person name="Salamov A.A."/>
            <person name="Brown D.W."/>
            <person name="Nagy L.G."/>
            <person name="Floudas D."/>
            <person name="Held B.W."/>
            <person name="Levasseur A."/>
            <person name="Lombard V."/>
            <person name="Morin E."/>
            <person name="Otillar R."/>
            <person name="Lindquist E.A."/>
            <person name="Sun H."/>
            <person name="LaButti K.M."/>
            <person name="Schmutz J."/>
            <person name="Jabbour D."/>
            <person name="Luo H."/>
            <person name="Baker S.E."/>
            <person name="Pisabarro A.G."/>
            <person name="Walton J.D."/>
            <person name="Blanchette R.A."/>
            <person name="Henrissat B."/>
            <person name="Martin F."/>
            <person name="Cullen D."/>
            <person name="Hibbett D.S."/>
            <person name="Grigoriev I.V."/>
        </authorList>
    </citation>
    <scope>NUCLEOTIDE SEQUENCE [LARGE SCALE GENOMIC DNA]</scope>
    <source>
        <strain evidence="2">MUCL 33604</strain>
    </source>
</reference>
<dbReference type="SUPFAM" id="SSF52058">
    <property type="entry name" value="L domain-like"/>
    <property type="match status" value="1"/>
</dbReference>
<gene>
    <name evidence="1" type="ORF">JAAARDRAFT_340828</name>
</gene>
<dbReference type="InterPro" id="IPR032675">
    <property type="entry name" value="LRR_dom_sf"/>
</dbReference>
<proteinExistence type="predicted"/>
<evidence type="ECO:0000313" key="2">
    <source>
        <dbReference type="Proteomes" id="UP000027265"/>
    </source>
</evidence>
<dbReference type="OrthoDB" id="2748701at2759"/>
<evidence type="ECO:0000313" key="1">
    <source>
        <dbReference type="EMBL" id="KDQ55086.1"/>
    </source>
</evidence>
<protein>
    <recommendedName>
        <fullName evidence="3">F-box domain-containing protein</fullName>
    </recommendedName>
</protein>
<accession>A0A067PXK8</accession>
<sequence length="322" mass="35519">MAVDHLDRCPPEICQTIFRMACTDGGLTGCSLSLVSKYIHNASATARYQSVAICGPDALLPFISLLEPKCVSITSFCVQHFFFSRDRLSTGDVPAEATGIRMTNADRRARMHLQAKQIMAAIPRVLTLIGNHLKTLALASTPPQDIPLPHNSLTALEELTIFASARCHVTWIPEEHPTLPSLRRLHLAGPKVDLPNGLKLAPSLTHLRLSGMDEIIMIPQLLKAVPGLCLGGEEFPSPSTPHPLQSIRQIQIHRIPRSLGFGVVRQAYRSACSRTEEFLADHPSDKVSLTNGNLREVRKHIAMEARMIWQDRLKGGLGCWTE</sequence>
<dbReference type="Gene3D" id="3.80.10.10">
    <property type="entry name" value="Ribonuclease Inhibitor"/>
    <property type="match status" value="1"/>
</dbReference>
<dbReference type="HOGENOM" id="CLU_041942_1_0_1"/>
<dbReference type="Proteomes" id="UP000027265">
    <property type="component" value="Unassembled WGS sequence"/>
</dbReference>
<name>A0A067PXK8_9AGAM</name>
<dbReference type="InParanoid" id="A0A067PXK8"/>
<keyword evidence="2" id="KW-1185">Reference proteome</keyword>
<dbReference type="AlphaFoldDB" id="A0A067PXK8"/>